<dbReference type="Proteomes" id="UP000037035">
    <property type="component" value="Unassembled WGS sequence"/>
</dbReference>
<sequence length="90" mass="10220">MLGKGETVEGGEKAKFQHIQKDAQGWPPGLAPTKAQLVFCHTTHLARRSLSCQIPKKNQAALENINNKFYENHATQSKLVIRDMDKKRYE</sequence>
<evidence type="ECO:0000313" key="2">
    <source>
        <dbReference type="Proteomes" id="UP000037035"/>
    </source>
</evidence>
<name>A0A0L6VNK2_9BASI</name>
<protein>
    <submittedName>
        <fullName evidence="1">Uncharacterized protein</fullName>
    </submittedName>
</protein>
<comment type="caution">
    <text evidence="1">The sequence shown here is derived from an EMBL/GenBank/DDBJ whole genome shotgun (WGS) entry which is preliminary data.</text>
</comment>
<gene>
    <name evidence="1" type="ORF">VP01_1303g1</name>
</gene>
<reference evidence="1 2" key="1">
    <citation type="submission" date="2015-08" db="EMBL/GenBank/DDBJ databases">
        <title>Next Generation Sequencing and Analysis of the Genome of Puccinia sorghi L Schw, the Causal Agent of Maize Common Rust.</title>
        <authorList>
            <person name="Rochi L."/>
            <person name="Burguener G."/>
            <person name="Darino M."/>
            <person name="Turjanski A."/>
            <person name="Kreff E."/>
            <person name="Dieguez M.J."/>
            <person name="Sacco F."/>
        </authorList>
    </citation>
    <scope>NUCLEOTIDE SEQUENCE [LARGE SCALE GENOMIC DNA]</scope>
    <source>
        <strain evidence="1 2">RO10H11247</strain>
    </source>
</reference>
<evidence type="ECO:0000313" key="1">
    <source>
        <dbReference type="EMBL" id="KNZ62172.1"/>
    </source>
</evidence>
<proteinExistence type="predicted"/>
<keyword evidence="2" id="KW-1185">Reference proteome</keyword>
<accession>A0A0L6VNK2</accession>
<organism evidence="1 2">
    <name type="scientific">Puccinia sorghi</name>
    <dbReference type="NCBI Taxonomy" id="27349"/>
    <lineage>
        <taxon>Eukaryota</taxon>
        <taxon>Fungi</taxon>
        <taxon>Dikarya</taxon>
        <taxon>Basidiomycota</taxon>
        <taxon>Pucciniomycotina</taxon>
        <taxon>Pucciniomycetes</taxon>
        <taxon>Pucciniales</taxon>
        <taxon>Pucciniaceae</taxon>
        <taxon>Puccinia</taxon>
    </lineage>
</organism>
<dbReference type="EMBL" id="LAVV01003377">
    <property type="protein sequence ID" value="KNZ62172.1"/>
    <property type="molecule type" value="Genomic_DNA"/>
</dbReference>
<dbReference type="VEuPathDB" id="FungiDB:VP01_1303g1"/>
<dbReference type="AlphaFoldDB" id="A0A0L6VNK2"/>